<gene>
    <name evidence="2" type="ORF">SPPG_02890</name>
</gene>
<feature type="compositionally biased region" description="Basic and acidic residues" evidence="1">
    <location>
        <begin position="381"/>
        <end position="394"/>
    </location>
</feature>
<evidence type="ECO:0000313" key="3">
    <source>
        <dbReference type="Proteomes" id="UP000053201"/>
    </source>
</evidence>
<feature type="region of interest" description="Disordered" evidence="1">
    <location>
        <begin position="486"/>
        <end position="547"/>
    </location>
</feature>
<organism evidence="2 3">
    <name type="scientific">Spizellomyces punctatus (strain DAOM BR117)</name>
    <dbReference type="NCBI Taxonomy" id="645134"/>
    <lineage>
        <taxon>Eukaryota</taxon>
        <taxon>Fungi</taxon>
        <taxon>Fungi incertae sedis</taxon>
        <taxon>Chytridiomycota</taxon>
        <taxon>Chytridiomycota incertae sedis</taxon>
        <taxon>Chytridiomycetes</taxon>
        <taxon>Spizellomycetales</taxon>
        <taxon>Spizellomycetaceae</taxon>
        <taxon>Spizellomyces</taxon>
    </lineage>
</organism>
<feature type="compositionally biased region" description="Basic and acidic residues" evidence="1">
    <location>
        <begin position="202"/>
        <end position="216"/>
    </location>
</feature>
<sequence>MKEIILKESTASSKRPTGIILNVDSAVAGRIDSGSKMTIRCGTKNVIRINTPRKKPFELELAEWEQMTLDLYRVMSSSRTQARHVTTIGTCCRMVPKKEAKQHRAYVSSHDENTAQLKSSLLGPISLSDFAEQEDTSKGGVPPVNRGKEPSLESTFRRERVTSSDDQRVERKVSSKTEFSSAQTTGGITEIPVASRPKARSKTRELAPEIHRERTVSSEGSKTRNLAPELHRKRTLSSEGSKTRNLAPETQRTVSSEGSKTRNLAPETQQTVSSEGSKTRNLAPEIHRERTVSSEGSKIRSLAPELHRKRTLSSEGSKTRNLAPETQRTVSSEGSKTRNLAPGIHRERTVSSEGCKTRNLAPEVHRERTASSEGHVVKRKVPSDAEGRSKERKASARTKAAPSSSSLKQSIKDVPGIVIQRTTSMEAQTTKRKVSPNVASNSRANRLTGGVKSSGPSVNSAPPSGTPESTPERVINLELVKLSERPAVKRKASATSESRHKEKKLGKLVPSSCSPDPSPKMRKLSSNTSSGAHKPIPASSNSSPPWQKMSIPELKAYTQKLQQKADEVEHELNTLCARDEEFQSRLDEIMLSDAALQYDELGEMFPEMKEPDALFERWDNCLARREALASEGEAIKVFLMERNRKMRARIGI</sequence>
<reference evidence="2 3" key="1">
    <citation type="submission" date="2009-08" db="EMBL/GenBank/DDBJ databases">
        <title>The Genome Sequence of Spizellomyces punctatus strain DAOM BR117.</title>
        <authorList>
            <consortium name="The Broad Institute Genome Sequencing Platform"/>
            <person name="Russ C."/>
            <person name="Cuomo C."/>
            <person name="Shea T."/>
            <person name="Young S.K."/>
            <person name="Zeng Q."/>
            <person name="Koehrsen M."/>
            <person name="Haas B."/>
            <person name="Borodovsky M."/>
            <person name="Guigo R."/>
            <person name="Alvarado L."/>
            <person name="Berlin A."/>
            <person name="Bochicchio J."/>
            <person name="Borenstein D."/>
            <person name="Chapman S."/>
            <person name="Chen Z."/>
            <person name="Engels R."/>
            <person name="Freedman E."/>
            <person name="Gellesch M."/>
            <person name="Goldberg J."/>
            <person name="Griggs A."/>
            <person name="Gujja S."/>
            <person name="Heiman D."/>
            <person name="Hepburn T."/>
            <person name="Howarth C."/>
            <person name="Jen D."/>
            <person name="Larson L."/>
            <person name="Lewis B."/>
            <person name="Mehta T."/>
            <person name="Park D."/>
            <person name="Pearson M."/>
            <person name="Roberts A."/>
            <person name="Saif S."/>
            <person name="Shenoy N."/>
            <person name="Sisk P."/>
            <person name="Stolte C."/>
            <person name="Sykes S."/>
            <person name="Thomson T."/>
            <person name="Walk T."/>
            <person name="White J."/>
            <person name="Yandava C."/>
            <person name="Burger G."/>
            <person name="Gray M.W."/>
            <person name="Holland P.W.H."/>
            <person name="King N."/>
            <person name="Lang F.B.F."/>
            <person name="Roger A.J."/>
            <person name="Ruiz-Trillo I."/>
            <person name="Lander E."/>
            <person name="Nusbaum C."/>
        </authorList>
    </citation>
    <scope>NUCLEOTIDE SEQUENCE [LARGE SCALE GENOMIC DNA]</scope>
    <source>
        <strain evidence="2 3">DAOM BR117</strain>
    </source>
</reference>
<dbReference type="OrthoDB" id="10369421at2759"/>
<proteinExistence type="predicted"/>
<feature type="compositionally biased region" description="Polar residues" evidence="1">
    <location>
        <begin position="454"/>
        <end position="469"/>
    </location>
</feature>
<name>A0A0L0HLW4_SPIPD</name>
<feature type="compositionally biased region" description="Polar residues" evidence="1">
    <location>
        <begin position="237"/>
        <end position="280"/>
    </location>
</feature>
<feature type="compositionally biased region" description="Polar residues" evidence="1">
    <location>
        <begin position="313"/>
        <end position="338"/>
    </location>
</feature>
<evidence type="ECO:0000256" key="1">
    <source>
        <dbReference type="SAM" id="MobiDB-lite"/>
    </source>
</evidence>
<feature type="region of interest" description="Disordered" evidence="1">
    <location>
        <begin position="131"/>
        <end position="473"/>
    </location>
</feature>
<feature type="compositionally biased region" description="Basic and acidic residues" evidence="1">
    <location>
        <begin position="146"/>
        <end position="175"/>
    </location>
</feature>
<accession>A0A0L0HLW4</accession>
<dbReference type="InParanoid" id="A0A0L0HLW4"/>
<dbReference type="OMA" id="YHPRVLR"/>
<evidence type="ECO:0000313" key="2">
    <source>
        <dbReference type="EMBL" id="KND02426.1"/>
    </source>
</evidence>
<dbReference type="VEuPathDB" id="FungiDB:SPPG_02890"/>
<keyword evidence="3" id="KW-1185">Reference proteome</keyword>
<dbReference type="RefSeq" id="XP_016610465.1">
    <property type="nucleotide sequence ID" value="XM_016751180.1"/>
</dbReference>
<dbReference type="EMBL" id="KQ257453">
    <property type="protein sequence ID" value="KND02426.1"/>
    <property type="molecule type" value="Genomic_DNA"/>
</dbReference>
<protein>
    <submittedName>
        <fullName evidence="2">Uncharacterized protein</fullName>
    </submittedName>
</protein>
<feature type="compositionally biased region" description="Polar residues" evidence="1">
    <location>
        <begin position="176"/>
        <end position="187"/>
    </location>
</feature>
<dbReference type="GeneID" id="27686448"/>
<dbReference type="Proteomes" id="UP000053201">
    <property type="component" value="Unassembled WGS sequence"/>
</dbReference>
<dbReference type="AlphaFoldDB" id="A0A0L0HLW4"/>